<dbReference type="EMBL" id="JAIQCV010000007">
    <property type="protein sequence ID" value="KAH1083482.1"/>
    <property type="molecule type" value="Genomic_DNA"/>
</dbReference>
<comment type="caution">
    <text evidence="2">The sequence shown here is derived from an EMBL/GenBank/DDBJ whole genome shotgun (WGS) entry which is preliminary data.</text>
</comment>
<proteinExistence type="predicted"/>
<dbReference type="Proteomes" id="UP000828251">
    <property type="component" value="Unassembled WGS sequence"/>
</dbReference>
<organism evidence="2 3">
    <name type="scientific">Gossypium stocksii</name>
    <dbReference type="NCBI Taxonomy" id="47602"/>
    <lineage>
        <taxon>Eukaryota</taxon>
        <taxon>Viridiplantae</taxon>
        <taxon>Streptophyta</taxon>
        <taxon>Embryophyta</taxon>
        <taxon>Tracheophyta</taxon>
        <taxon>Spermatophyta</taxon>
        <taxon>Magnoliopsida</taxon>
        <taxon>eudicotyledons</taxon>
        <taxon>Gunneridae</taxon>
        <taxon>Pentapetalae</taxon>
        <taxon>rosids</taxon>
        <taxon>malvids</taxon>
        <taxon>Malvales</taxon>
        <taxon>Malvaceae</taxon>
        <taxon>Malvoideae</taxon>
        <taxon>Gossypium</taxon>
    </lineage>
</organism>
<evidence type="ECO:0000313" key="3">
    <source>
        <dbReference type="Proteomes" id="UP000828251"/>
    </source>
</evidence>
<sequence>MQLSEKEDESSPRSSSEEISIRSSYSSSYSSVEESEENFQKIAQTQPKVEVPSDDDPMMDETHQGESFSQAPRTTKGPSIGRMTFTLDDIPPEKWPARIQEFHSWLDTRKLTEESNYNILLEFVSRFMEMLRD</sequence>
<evidence type="ECO:0000256" key="1">
    <source>
        <dbReference type="SAM" id="MobiDB-lite"/>
    </source>
</evidence>
<feature type="region of interest" description="Disordered" evidence="1">
    <location>
        <begin position="1"/>
        <end position="82"/>
    </location>
</feature>
<reference evidence="2 3" key="1">
    <citation type="journal article" date="2021" name="Plant Biotechnol. J.">
        <title>Multi-omics assisted identification of the key and species-specific regulatory components of drought-tolerant mechanisms in Gossypium stocksii.</title>
        <authorList>
            <person name="Yu D."/>
            <person name="Ke L."/>
            <person name="Zhang D."/>
            <person name="Wu Y."/>
            <person name="Sun Y."/>
            <person name="Mei J."/>
            <person name="Sun J."/>
            <person name="Sun Y."/>
        </authorList>
    </citation>
    <scope>NUCLEOTIDE SEQUENCE [LARGE SCALE GENOMIC DNA]</scope>
    <source>
        <strain evidence="3">cv. E1</strain>
        <tissue evidence="2">Leaf</tissue>
    </source>
</reference>
<dbReference type="AlphaFoldDB" id="A0A9D4A3I2"/>
<name>A0A9D4A3I2_9ROSI</name>
<dbReference type="OrthoDB" id="1747335at2759"/>
<accession>A0A9D4A3I2</accession>
<feature type="compositionally biased region" description="Polar residues" evidence="1">
    <location>
        <begin position="65"/>
        <end position="77"/>
    </location>
</feature>
<keyword evidence="3" id="KW-1185">Reference proteome</keyword>
<gene>
    <name evidence="2" type="ORF">J1N35_023243</name>
</gene>
<protein>
    <submittedName>
        <fullName evidence="2">Uncharacterized protein</fullName>
    </submittedName>
</protein>
<feature type="compositionally biased region" description="Low complexity" evidence="1">
    <location>
        <begin position="21"/>
        <end position="32"/>
    </location>
</feature>
<feature type="compositionally biased region" description="Basic and acidic residues" evidence="1">
    <location>
        <begin position="9"/>
        <end position="20"/>
    </location>
</feature>
<evidence type="ECO:0000313" key="2">
    <source>
        <dbReference type="EMBL" id="KAH1083482.1"/>
    </source>
</evidence>